<feature type="transmembrane region" description="Helical" evidence="1">
    <location>
        <begin position="140"/>
        <end position="159"/>
    </location>
</feature>
<accession>A0A8J6NMX5</accession>
<name>A0A8J6NMX5_9CHLR</name>
<protein>
    <submittedName>
        <fullName evidence="2">Uncharacterized protein</fullName>
    </submittedName>
</protein>
<comment type="caution">
    <text evidence="2">The sequence shown here is derived from an EMBL/GenBank/DDBJ whole genome shotgun (WGS) entry which is preliminary data.</text>
</comment>
<proteinExistence type="predicted"/>
<evidence type="ECO:0000256" key="1">
    <source>
        <dbReference type="SAM" id="Phobius"/>
    </source>
</evidence>
<feature type="transmembrane region" description="Helical" evidence="1">
    <location>
        <begin position="69"/>
        <end position="91"/>
    </location>
</feature>
<dbReference type="Proteomes" id="UP000614469">
    <property type="component" value="Unassembled WGS sequence"/>
</dbReference>
<sequence>MTNSVFTSRVNPKRILKILLGITFSLAILNVIAMYLRFFPERYRVYSLLHEFFLDIYIDRFIMNTEMNFPTYFATFQLLAASILFFIIAAWKKTAKDKYRHHWKGLAFLLLLFSVDEFTAMHEKLEKLFKDLPDFNGLFYFKWVIPGIAFLFLFGLLYLMFFFHLEKKYKILFLSSAVVFFSGALGFEIIGGRFANYYDTRNFTFYMITTVEEILELGGIALLIYSLLDYIKKHTPEIHLLLNDGQEK</sequence>
<organism evidence="2 3">
    <name type="scientific">Candidatus Desulfolinea nitratireducens</name>
    <dbReference type="NCBI Taxonomy" id="2841698"/>
    <lineage>
        <taxon>Bacteria</taxon>
        <taxon>Bacillati</taxon>
        <taxon>Chloroflexota</taxon>
        <taxon>Anaerolineae</taxon>
        <taxon>Anaerolineales</taxon>
        <taxon>Anaerolineales incertae sedis</taxon>
        <taxon>Candidatus Desulfolinea</taxon>
    </lineage>
</organism>
<dbReference type="AlphaFoldDB" id="A0A8J6NMX5"/>
<evidence type="ECO:0000313" key="2">
    <source>
        <dbReference type="EMBL" id="MBC8335169.1"/>
    </source>
</evidence>
<feature type="transmembrane region" description="Helical" evidence="1">
    <location>
        <begin position="203"/>
        <end position="228"/>
    </location>
</feature>
<gene>
    <name evidence="2" type="ORF">H8E29_07895</name>
</gene>
<feature type="transmembrane region" description="Helical" evidence="1">
    <location>
        <begin position="103"/>
        <end position="120"/>
    </location>
</feature>
<dbReference type="EMBL" id="JACNJN010000093">
    <property type="protein sequence ID" value="MBC8335169.1"/>
    <property type="molecule type" value="Genomic_DNA"/>
</dbReference>
<feature type="transmembrane region" description="Helical" evidence="1">
    <location>
        <begin position="18"/>
        <end position="38"/>
    </location>
</feature>
<feature type="transmembrane region" description="Helical" evidence="1">
    <location>
        <begin position="171"/>
        <end position="191"/>
    </location>
</feature>
<reference evidence="2 3" key="1">
    <citation type="submission" date="2020-08" db="EMBL/GenBank/DDBJ databases">
        <title>Bridging the membrane lipid divide: bacteria of the FCB group superphylum have the potential to synthesize archaeal ether lipids.</title>
        <authorList>
            <person name="Villanueva L."/>
            <person name="Von Meijenfeldt F.A.B."/>
            <person name="Westbye A.B."/>
            <person name="Yadav S."/>
            <person name="Hopmans E.C."/>
            <person name="Dutilh B.E."/>
            <person name="Sinninghe Damste J.S."/>
        </authorList>
    </citation>
    <scope>NUCLEOTIDE SEQUENCE [LARGE SCALE GENOMIC DNA]</scope>
    <source>
        <strain evidence="2">NIOZ-UU36</strain>
    </source>
</reference>
<evidence type="ECO:0000313" key="3">
    <source>
        <dbReference type="Proteomes" id="UP000614469"/>
    </source>
</evidence>
<keyword evidence="1" id="KW-0812">Transmembrane</keyword>
<keyword evidence="1" id="KW-0472">Membrane</keyword>
<keyword evidence="1" id="KW-1133">Transmembrane helix</keyword>